<dbReference type="EMBL" id="CP104972">
    <property type="protein sequence ID" value="UXN58937.1"/>
    <property type="molecule type" value="Genomic_DNA"/>
</dbReference>
<protein>
    <submittedName>
        <fullName evidence="1">Uncharacterized protein</fullName>
    </submittedName>
</protein>
<evidence type="ECO:0000313" key="2">
    <source>
        <dbReference type="Proteomes" id="UP001061991"/>
    </source>
</evidence>
<name>A0ACD4CZI3_9HYPH</name>
<keyword evidence="1" id="KW-0614">Plasmid</keyword>
<dbReference type="Proteomes" id="UP001061991">
    <property type="component" value="Plasmid p_unnamed1"/>
</dbReference>
<gene>
    <name evidence="1" type="ORF">N8E88_08530</name>
</gene>
<keyword evidence="2" id="KW-1185">Reference proteome</keyword>
<organism evidence="1 2">
    <name type="scientific">Phyllobacterium zundukense</name>
    <dbReference type="NCBI Taxonomy" id="1867719"/>
    <lineage>
        <taxon>Bacteria</taxon>
        <taxon>Pseudomonadati</taxon>
        <taxon>Pseudomonadota</taxon>
        <taxon>Alphaproteobacteria</taxon>
        <taxon>Hyphomicrobiales</taxon>
        <taxon>Phyllobacteriaceae</taxon>
        <taxon>Phyllobacterium</taxon>
    </lineage>
</organism>
<evidence type="ECO:0000313" key="1">
    <source>
        <dbReference type="EMBL" id="UXN58937.1"/>
    </source>
</evidence>
<sequence>MAVGFFKTLRSSLRANLLKRVDAHIDAGTMAAMKLKFEPDTGRRYVVLNITTAGGGSTSIRAYEVDEFLEVAEKLSAAINDMRAAILSPPQD</sequence>
<accession>A0ACD4CZI3</accession>
<geneLocation type="plasmid" evidence="1 2">
    <name>p_unnamed1</name>
</geneLocation>
<proteinExistence type="predicted"/>
<reference evidence="1" key="1">
    <citation type="submission" date="2022-09" db="EMBL/GenBank/DDBJ databases">
        <title>Interaction between co-microsymbionts with complementary sets of symbiotic genes in legume-rhizobium systems.</title>
        <authorList>
            <person name="Safronova V."/>
            <person name="Sazanova A."/>
            <person name="Afonin A."/>
            <person name="Chirak E."/>
        </authorList>
    </citation>
    <scope>NUCLEOTIDE SEQUENCE</scope>
    <source>
        <strain evidence="1">A18/3m</strain>
    </source>
</reference>